<evidence type="ECO:0000256" key="6">
    <source>
        <dbReference type="SAM" id="MobiDB-lite"/>
    </source>
</evidence>
<evidence type="ECO:0000313" key="8">
    <source>
        <dbReference type="Proteomes" id="UP000728185"/>
    </source>
</evidence>
<evidence type="ECO:0000256" key="4">
    <source>
        <dbReference type="ARBA" id="ARBA00023212"/>
    </source>
</evidence>
<evidence type="ECO:0000256" key="5">
    <source>
        <dbReference type="ARBA" id="ARBA00023273"/>
    </source>
</evidence>
<evidence type="ECO:0000313" key="7">
    <source>
        <dbReference type="EMBL" id="KAA0189191.1"/>
    </source>
</evidence>
<dbReference type="GO" id="GO:0001534">
    <property type="term" value="C:radial spoke"/>
    <property type="evidence" value="ECO:0007669"/>
    <property type="project" value="InterPro"/>
</dbReference>
<feature type="compositionally biased region" description="Basic and acidic residues" evidence="6">
    <location>
        <begin position="642"/>
        <end position="658"/>
    </location>
</feature>
<keyword evidence="8" id="KW-1185">Reference proteome</keyword>
<keyword evidence="5" id="KW-0966">Cell projection</keyword>
<dbReference type="GO" id="GO:0035082">
    <property type="term" value="P:axoneme assembly"/>
    <property type="evidence" value="ECO:0007669"/>
    <property type="project" value="TreeGrafter"/>
</dbReference>
<feature type="compositionally biased region" description="Basic and acidic residues" evidence="6">
    <location>
        <begin position="251"/>
        <end position="269"/>
    </location>
</feature>
<evidence type="ECO:0000256" key="3">
    <source>
        <dbReference type="ARBA" id="ARBA00023069"/>
    </source>
</evidence>
<dbReference type="PANTHER" id="PTHR13159:SF0">
    <property type="entry name" value="RADIAL SPOKE HEAD 6 HOMOLOG A"/>
    <property type="match status" value="1"/>
</dbReference>
<gene>
    <name evidence="7" type="ORF">FBUS_04250</name>
</gene>
<name>A0A8E0VH38_9TREM</name>
<proteinExistence type="predicted"/>
<organism evidence="7 8">
    <name type="scientific">Fasciolopsis buskii</name>
    <dbReference type="NCBI Taxonomy" id="27845"/>
    <lineage>
        <taxon>Eukaryota</taxon>
        <taxon>Metazoa</taxon>
        <taxon>Spiralia</taxon>
        <taxon>Lophotrochozoa</taxon>
        <taxon>Platyhelminthes</taxon>
        <taxon>Trematoda</taxon>
        <taxon>Digenea</taxon>
        <taxon>Plagiorchiida</taxon>
        <taxon>Echinostomata</taxon>
        <taxon>Echinostomatoidea</taxon>
        <taxon>Fasciolidae</taxon>
        <taxon>Fasciolopsis</taxon>
    </lineage>
</organism>
<dbReference type="InterPro" id="IPR006802">
    <property type="entry name" value="Radial_spoke"/>
</dbReference>
<dbReference type="PANTHER" id="PTHR13159">
    <property type="entry name" value="RADIAL SPOKEHEAD-RELATED"/>
    <property type="match status" value="1"/>
</dbReference>
<reference evidence="7" key="1">
    <citation type="submission" date="2019-05" db="EMBL/GenBank/DDBJ databases">
        <title>Annotation for the trematode Fasciolopsis buski.</title>
        <authorList>
            <person name="Choi Y.-J."/>
        </authorList>
    </citation>
    <scope>NUCLEOTIDE SEQUENCE</scope>
    <source>
        <strain evidence="7">HT</strain>
        <tissue evidence="7">Whole worm</tissue>
    </source>
</reference>
<accession>A0A8E0VH38</accession>
<feature type="region of interest" description="Disordered" evidence="6">
    <location>
        <begin position="231"/>
        <end position="280"/>
    </location>
</feature>
<comment type="caution">
    <text evidence="7">The sequence shown here is derived from an EMBL/GenBank/DDBJ whole genome shotgun (WGS) entry which is preliminary data.</text>
</comment>
<protein>
    <submittedName>
        <fullName evidence="7">Radial spoke head protein 4 A</fullName>
    </submittedName>
</protein>
<feature type="compositionally biased region" description="Low complexity" evidence="6">
    <location>
        <begin position="232"/>
        <end position="242"/>
    </location>
</feature>
<keyword evidence="4" id="KW-0206">Cytoskeleton</keyword>
<sequence>MAEQSDARKPFVDLGPELPTNEEFLRGKALLQSMHGGGPKMHDEGRESDPTTGNLYDHMVTLIKLILETQPTHALDQFEELSRQVKRERGGGVGGSGAGAGLVQEEIEAIAPTAKIDTPTYLHAKVERTLLHHPKHKWDEAPFVDTPLPAPWGGYYDDDEEIARLQNLGQTSFLVEQAGVGLGRTEMMRVWLSLRKLSLKLTTVVKLRFWGKILGTQGSYYIAEGEFEPGADPDGGVPGPFDAWRPYSVPKESEEPKKRENPEPFKTEDTNEQSEAQPENEIPVEQLKLMAARAAALENLPRNKWCPRAPIPPEPRGKGTNRWDYFACTRLGSDEWFRLPPARPEHIAHSRYIRRLFVGKPDAPVARSPGGLGDFPGLEVHLLRAHIARITAATWISPAGQYEIDEEAELEEGEQPETLMEVEEFEPPQFEELLDPANWQHTRPYILPQGRCSYVPQKRAANALRDALEEPSEQGWIDPTVARAWTNKFLAKEENEEAMEEEEGGDEGEVEIPEEGPGLLGTIEEDAALTAIGDVGLPTGRATQPKYLPIKLNSRPVPAWRVHPSTVLLPKNCSVAIVSSGRWPGAFTLCRGADFVNIYLGWGLKSLSAGFSPMWHANLMNEFDETSVPLIETTDPTPLEEEAVRAAKEARRLAREAKAEEEEEGAEEGEEEDEG</sequence>
<evidence type="ECO:0000256" key="2">
    <source>
        <dbReference type="ARBA" id="ARBA00022490"/>
    </source>
</evidence>
<evidence type="ECO:0000256" key="1">
    <source>
        <dbReference type="ARBA" id="ARBA00004430"/>
    </source>
</evidence>
<dbReference type="Pfam" id="PF04712">
    <property type="entry name" value="Radial_spoke"/>
    <property type="match status" value="1"/>
</dbReference>
<dbReference type="Proteomes" id="UP000728185">
    <property type="component" value="Unassembled WGS sequence"/>
</dbReference>
<feature type="compositionally biased region" description="Acidic residues" evidence="6">
    <location>
        <begin position="659"/>
        <end position="675"/>
    </location>
</feature>
<feature type="region of interest" description="Disordered" evidence="6">
    <location>
        <begin position="634"/>
        <end position="675"/>
    </location>
</feature>
<dbReference type="AlphaFoldDB" id="A0A8E0VH38"/>
<dbReference type="CDD" id="cd22963">
    <property type="entry name" value="DD_CrRSP4-like"/>
    <property type="match status" value="1"/>
</dbReference>
<dbReference type="EMBL" id="LUCM01007922">
    <property type="protein sequence ID" value="KAA0189191.1"/>
    <property type="molecule type" value="Genomic_DNA"/>
</dbReference>
<dbReference type="GO" id="GO:0060294">
    <property type="term" value="P:cilium movement involved in cell motility"/>
    <property type="evidence" value="ECO:0007669"/>
    <property type="project" value="InterPro"/>
</dbReference>
<comment type="subcellular location">
    <subcellularLocation>
        <location evidence="1">Cytoplasm</location>
        <location evidence="1">Cytoskeleton</location>
        <location evidence="1">Cilium axoneme</location>
    </subcellularLocation>
</comment>
<dbReference type="OrthoDB" id="272202at2759"/>
<keyword evidence="2" id="KW-0963">Cytoplasm</keyword>
<keyword evidence="3" id="KW-0969">Cilium</keyword>